<dbReference type="AlphaFoldDB" id="A0ABD0PKY9"/>
<accession>A0ABD0PKY9</accession>
<proteinExistence type="predicted"/>
<comment type="caution">
    <text evidence="1">The sequence shown here is derived from an EMBL/GenBank/DDBJ whole genome shotgun (WGS) entry which is preliminary data.</text>
</comment>
<feature type="non-terminal residue" evidence="1">
    <location>
        <position position="1"/>
    </location>
</feature>
<organism evidence="1 2">
    <name type="scientific">Cirrhinus mrigala</name>
    <name type="common">Mrigala</name>
    <dbReference type="NCBI Taxonomy" id="683832"/>
    <lineage>
        <taxon>Eukaryota</taxon>
        <taxon>Metazoa</taxon>
        <taxon>Chordata</taxon>
        <taxon>Craniata</taxon>
        <taxon>Vertebrata</taxon>
        <taxon>Euteleostomi</taxon>
        <taxon>Actinopterygii</taxon>
        <taxon>Neopterygii</taxon>
        <taxon>Teleostei</taxon>
        <taxon>Ostariophysi</taxon>
        <taxon>Cypriniformes</taxon>
        <taxon>Cyprinidae</taxon>
        <taxon>Labeoninae</taxon>
        <taxon>Labeonini</taxon>
        <taxon>Cirrhinus</taxon>
    </lineage>
</organism>
<sequence length="96" mass="10497">YPDFDRTGSICVAEHINNTLTRYRWLVSAPTGPDGVTSPMKEVDFDTFFTSSKTITLDSVYFQAGSRVQCAARAVNSNGDEGLELTSPIVSISQED</sequence>
<name>A0ABD0PKY9_CIRMR</name>
<gene>
    <name evidence="1" type="ORF">M9458_030692</name>
</gene>
<keyword evidence="2" id="KW-1185">Reference proteome</keyword>
<dbReference type="Proteomes" id="UP001529510">
    <property type="component" value="Unassembled WGS sequence"/>
</dbReference>
<protein>
    <submittedName>
        <fullName evidence="1">Uncharacterized protein</fullName>
    </submittedName>
</protein>
<evidence type="ECO:0000313" key="2">
    <source>
        <dbReference type="Proteomes" id="UP001529510"/>
    </source>
</evidence>
<dbReference type="EMBL" id="JAMKFB020000015">
    <property type="protein sequence ID" value="KAL0174724.1"/>
    <property type="molecule type" value="Genomic_DNA"/>
</dbReference>
<feature type="non-terminal residue" evidence="1">
    <location>
        <position position="96"/>
    </location>
</feature>
<reference evidence="1 2" key="1">
    <citation type="submission" date="2024-05" db="EMBL/GenBank/DDBJ databases">
        <title>Genome sequencing and assembly of Indian major carp, Cirrhinus mrigala (Hamilton, 1822).</title>
        <authorList>
            <person name="Mohindra V."/>
            <person name="Chowdhury L.M."/>
            <person name="Lal K."/>
            <person name="Jena J.K."/>
        </authorList>
    </citation>
    <scope>NUCLEOTIDE SEQUENCE [LARGE SCALE GENOMIC DNA]</scope>
    <source>
        <strain evidence="1">CM1030</strain>
        <tissue evidence="1">Blood</tissue>
    </source>
</reference>
<evidence type="ECO:0000313" key="1">
    <source>
        <dbReference type="EMBL" id="KAL0174724.1"/>
    </source>
</evidence>